<gene>
    <name evidence="17" type="ORF">CCS01_07880</name>
</gene>
<feature type="transmembrane region" description="Helical" evidence="15">
    <location>
        <begin position="226"/>
        <end position="251"/>
    </location>
</feature>
<dbReference type="Gene3D" id="3.40.1110.10">
    <property type="entry name" value="Calcium-transporting ATPase, cytoplasmic domain N"/>
    <property type="match status" value="1"/>
</dbReference>
<dbReference type="Pfam" id="PF00702">
    <property type="entry name" value="Hydrolase"/>
    <property type="match status" value="1"/>
</dbReference>
<evidence type="ECO:0000256" key="4">
    <source>
        <dbReference type="ARBA" id="ARBA00022692"/>
    </source>
</evidence>
<dbReference type="PANTHER" id="PTHR42861">
    <property type="entry name" value="CALCIUM-TRANSPORTING ATPASE"/>
    <property type="match status" value="1"/>
</dbReference>
<keyword evidence="6" id="KW-0547">Nucleotide-binding</keyword>
<keyword evidence="18" id="KW-1185">Reference proteome</keyword>
<comment type="subcellular location">
    <subcellularLocation>
        <location evidence="1">Endomembrane system</location>
        <topology evidence="1">Multi-pass membrane protein</topology>
    </subcellularLocation>
</comment>
<evidence type="ECO:0000256" key="2">
    <source>
        <dbReference type="ARBA" id="ARBA00012517"/>
    </source>
</evidence>
<dbReference type="InterPro" id="IPR023214">
    <property type="entry name" value="HAD_sf"/>
</dbReference>
<comment type="catalytic activity">
    <reaction evidence="14">
        <text>Cu(+)(in) + ATP + H2O = Cu(+)(out) + ADP + phosphate + H(+)</text>
        <dbReference type="Rhea" id="RHEA:25792"/>
        <dbReference type="ChEBI" id="CHEBI:15377"/>
        <dbReference type="ChEBI" id="CHEBI:15378"/>
        <dbReference type="ChEBI" id="CHEBI:30616"/>
        <dbReference type="ChEBI" id="CHEBI:43474"/>
        <dbReference type="ChEBI" id="CHEBI:49552"/>
        <dbReference type="ChEBI" id="CHEBI:456216"/>
        <dbReference type="EC" id="7.2.2.8"/>
    </reaction>
</comment>
<comment type="caution">
    <text evidence="17">The sequence shown here is derived from an EMBL/GenBank/DDBJ whole genome shotgun (WGS) entry which is preliminary data.</text>
</comment>
<name>A0A2S6NK22_RHOGL</name>
<dbReference type="InterPro" id="IPR036412">
    <property type="entry name" value="HAD-like_sf"/>
</dbReference>
<feature type="transmembrane region" description="Helical" evidence="15">
    <location>
        <begin position="639"/>
        <end position="659"/>
    </location>
</feature>
<dbReference type="InterPro" id="IPR006068">
    <property type="entry name" value="ATPase_P-typ_cation-transptr_C"/>
</dbReference>
<keyword evidence="11" id="KW-0186">Copper</keyword>
<proteinExistence type="predicted"/>
<dbReference type="InterPro" id="IPR008250">
    <property type="entry name" value="ATPase_P-typ_transduc_dom_A_sf"/>
</dbReference>
<evidence type="ECO:0000256" key="15">
    <source>
        <dbReference type="SAM" id="Phobius"/>
    </source>
</evidence>
<feature type="transmembrane region" description="Helical" evidence="15">
    <location>
        <begin position="707"/>
        <end position="731"/>
    </location>
</feature>
<dbReference type="Proteomes" id="UP000239724">
    <property type="component" value="Unassembled WGS sequence"/>
</dbReference>
<keyword evidence="13 15" id="KW-0472">Membrane</keyword>
<dbReference type="NCBIfam" id="TIGR01494">
    <property type="entry name" value="ATPase_P-type"/>
    <property type="match status" value="2"/>
</dbReference>
<dbReference type="InterPro" id="IPR001757">
    <property type="entry name" value="P_typ_ATPase"/>
</dbReference>
<dbReference type="Gene3D" id="1.20.1110.10">
    <property type="entry name" value="Calcium-transporting ATPase, transmembrane domain"/>
    <property type="match status" value="2"/>
</dbReference>
<dbReference type="SFLD" id="SFLDF00027">
    <property type="entry name" value="p-type_atpase"/>
    <property type="match status" value="1"/>
</dbReference>
<keyword evidence="4 15" id="KW-0812">Transmembrane</keyword>
<dbReference type="InterPro" id="IPR018303">
    <property type="entry name" value="ATPase_P-typ_P_site"/>
</dbReference>
<keyword evidence="5" id="KW-0479">Metal-binding</keyword>
<dbReference type="InterPro" id="IPR023299">
    <property type="entry name" value="ATPase_P-typ_cyto_dom_N"/>
</dbReference>
<evidence type="ECO:0000259" key="16">
    <source>
        <dbReference type="SMART" id="SM00831"/>
    </source>
</evidence>
<dbReference type="Gene3D" id="3.40.50.1000">
    <property type="entry name" value="HAD superfamily/HAD-like"/>
    <property type="match status" value="1"/>
</dbReference>
<evidence type="ECO:0000313" key="18">
    <source>
        <dbReference type="Proteomes" id="UP000239724"/>
    </source>
</evidence>
<dbReference type="GO" id="GO:0140581">
    <property type="term" value="F:P-type monovalent copper transporter activity"/>
    <property type="evidence" value="ECO:0007669"/>
    <property type="project" value="UniProtKB-EC"/>
</dbReference>
<reference evidence="17 18" key="1">
    <citation type="journal article" date="2018" name="Arch. Microbiol.">
        <title>New insights into the metabolic potential of the phototrophic purple bacterium Rhodopila globiformis DSM 161(T) from its draft genome sequence and evidence for a vanadium-dependent nitrogenase.</title>
        <authorList>
            <person name="Imhoff J.F."/>
            <person name="Rahn T."/>
            <person name="Kunzel S."/>
            <person name="Neulinger S.C."/>
        </authorList>
    </citation>
    <scope>NUCLEOTIDE SEQUENCE [LARGE SCALE GENOMIC DNA]</scope>
    <source>
        <strain evidence="17 18">DSM 161</strain>
    </source>
</reference>
<feature type="transmembrane region" description="Helical" evidence="15">
    <location>
        <begin position="271"/>
        <end position="287"/>
    </location>
</feature>
<sequence length="854" mass="89930">MFSTAGLTTQEAREILRREGPNVLPQEHARGPVRIVLDAVREPMLQLLLAAGIIYLVLGDLAEALILLGFAVLNVVMVVVQENRTERALAALKDLTAPRATVIRDGHRQPVPAASLVAGDVILVEEGSRVPADALLLDATHLEADESLLTGESVPVVKAVTAELPADARPGGDHTPNLWSGTLVVRGSGIARVTATGSRTEIGRIGASLGEVESAPTPLQVQTRRLVTVFAALGVGASVVLAVVYGLLHGAWLDGILAGITLAMATLPEEFPLVLTVFLVIGAWRMAQSKVLSRRASAIEALGAATVLCTDKTGTLTMNRMRVARLVADGQSLAVDGVADLPEAFHRLVEFAILASRPDPFDPMERAFTDLGQTFLARTEHIHGDWTLAHGYPLAPDMLAMSQVWHDADPDSPSYIVAAKGAPEAIADLCHLSPPAIERIRRDVAGLAAEGLRVLAVAEAGWTGPWPGNQHDFAFRFVGLTGLADPLRPEVPAAVAACRASGIRVVMITGDHSGTARAIARQAGIDARHVLTGDDLAALDDAALRDRLAETSVFARIMPEQKLRLVQGFTAAGEVVAMTGDGVNDAPSLKAAHIGVAMGGRGTDVAREAAALVLLDDNFVSLVTAVRLGRRIDDNLRKAFAYILAVHVPIAGMSLIPVVAGWSLLLGPIHVVFLEMIIDPVSSIVFEAEPEEAGIMERPPRRPDAPLFDLALLARGLSQGLVVLLAALGVFQLGIADSHTEETARAMAFTTLVLGNLGLVLTNRSSSAGVLTVLRRPNAALALVVGVTLPALVLALFAPWLRGLFAFAPLSLAHLAEAAGAALVSVAVNDLTGLVWRKGSRHERKSGCGKPRAS</sequence>
<dbReference type="GO" id="GO:0016020">
    <property type="term" value="C:membrane"/>
    <property type="evidence" value="ECO:0007669"/>
    <property type="project" value="InterPro"/>
</dbReference>
<keyword evidence="3" id="KW-0813">Transport</keyword>
<evidence type="ECO:0000256" key="9">
    <source>
        <dbReference type="ARBA" id="ARBA00022967"/>
    </source>
</evidence>
<feature type="transmembrane region" description="Helical" evidence="15">
    <location>
        <begin position="47"/>
        <end position="80"/>
    </location>
</feature>
<keyword evidence="9" id="KW-1278">Translocase</keyword>
<dbReference type="OrthoDB" id="391538at2"/>
<dbReference type="Pfam" id="PF00122">
    <property type="entry name" value="E1-E2_ATPase"/>
    <property type="match status" value="1"/>
</dbReference>
<dbReference type="Gene3D" id="2.70.150.10">
    <property type="entry name" value="Calcium-transporting ATPase, cytoplasmic transduction domain A"/>
    <property type="match status" value="1"/>
</dbReference>
<dbReference type="InterPro" id="IPR023298">
    <property type="entry name" value="ATPase_P-typ_TM_dom_sf"/>
</dbReference>
<dbReference type="SFLD" id="SFLDS00003">
    <property type="entry name" value="Haloacid_Dehalogenase"/>
    <property type="match status" value="1"/>
</dbReference>
<evidence type="ECO:0000256" key="8">
    <source>
        <dbReference type="ARBA" id="ARBA00022840"/>
    </source>
</evidence>
<evidence type="ECO:0000256" key="10">
    <source>
        <dbReference type="ARBA" id="ARBA00022989"/>
    </source>
</evidence>
<dbReference type="SUPFAM" id="SSF81660">
    <property type="entry name" value="Metal cation-transporting ATPase, ATP-binding domain N"/>
    <property type="match status" value="1"/>
</dbReference>
<evidence type="ECO:0000313" key="17">
    <source>
        <dbReference type="EMBL" id="PPQ35260.1"/>
    </source>
</evidence>
<dbReference type="SMART" id="SM00831">
    <property type="entry name" value="Cation_ATPase_N"/>
    <property type="match status" value="1"/>
</dbReference>
<feature type="transmembrane region" description="Helical" evidence="15">
    <location>
        <begin position="813"/>
        <end position="836"/>
    </location>
</feature>
<evidence type="ECO:0000256" key="5">
    <source>
        <dbReference type="ARBA" id="ARBA00022723"/>
    </source>
</evidence>
<dbReference type="PRINTS" id="PR00119">
    <property type="entry name" value="CATATPASE"/>
</dbReference>
<evidence type="ECO:0000256" key="13">
    <source>
        <dbReference type="ARBA" id="ARBA00023136"/>
    </source>
</evidence>
<feature type="domain" description="Cation-transporting P-type ATPase N-terminal" evidence="16">
    <location>
        <begin position="3"/>
        <end position="60"/>
    </location>
</feature>
<dbReference type="InterPro" id="IPR044492">
    <property type="entry name" value="P_typ_ATPase_HD_dom"/>
</dbReference>
<dbReference type="InterPro" id="IPR004014">
    <property type="entry name" value="ATPase_P-typ_cation-transptr_N"/>
</dbReference>
<dbReference type="InterPro" id="IPR059000">
    <property type="entry name" value="ATPase_P-type_domA"/>
</dbReference>
<dbReference type="GO" id="GO:0046872">
    <property type="term" value="F:metal ion binding"/>
    <property type="evidence" value="ECO:0007669"/>
    <property type="project" value="UniProtKB-KW"/>
</dbReference>
<accession>A0A2S6NK22</accession>
<evidence type="ECO:0000256" key="14">
    <source>
        <dbReference type="ARBA" id="ARBA00049289"/>
    </source>
</evidence>
<dbReference type="SFLD" id="SFLDG00002">
    <property type="entry name" value="C1.7:_P-type_atpase_like"/>
    <property type="match status" value="1"/>
</dbReference>
<evidence type="ECO:0000256" key="1">
    <source>
        <dbReference type="ARBA" id="ARBA00004127"/>
    </source>
</evidence>
<keyword evidence="12" id="KW-0406">Ion transport</keyword>
<dbReference type="GO" id="GO:0016887">
    <property type="term" value="F:ATP hydrolysis activity"/>
    <property type="evidence" value="ECO:0007669"/>
    <property type="project" value="InterPro"/>
</dbReference>
<evidence type="ECO:0000256" key="11">
    <source>
        <dbReference type="ARBA" id="ARBA00023008"/>
    </source>
</evidence>
<keyword evidence="7" id="KW-0187">Copper transport</keyword>
<organism evidence="17 18">
    <name type="scientific">Rhodopila globiformis</name>
    <name type="common">Rhodopseudomonas globiformis</name>
    <dbReference type="NCBI Taxonomy" id="1071"/>
    <lineage>
        <taxon>Bacteria</taxon>
        <taxon>Pseudomonadati</taxon>
        <taxon>Pseudomonadota</taxon>
        <taxon>Alphaproteobacteria</taxon>
        <taxon>Acetobacterales</taxon>
        <taxon>Acetobacteraceae</taxon>
        <taxon>Rhodopila</taxon>
    </lineage>
</organism>
<dbReference type="SUPFAM" id="SSF81653">
    <property type="entry name" value="Calcium ATPase, transduction domain A"/>
    <property type="match status" value="1"/>
</dbReference>
<dbReference type="Pfam" id="PF00689">
    <property type="entry name" value="Cation_ATPase_C"/>
    <property type="match status" value="1"/>
</dbReference>
<dbReference type="AlphaFoldDB" id="A0A2S6NK22"/>
<evidence type="ECO:0000256" key="3">
    <source>
        <dbReference type="ARBA" id="ARBA00022448"/>
    </source>
</evidence>
<feature type="transmembrane region" description="Helical" evidence="15">
    <location>
        <begin position="781"/>
        <end position="801"/>
    </location>
</feature>
<dbReference type="PRINTS" id="PR00120">
    <property type="entry name" value="HATPASE"/>
</dbReference>
<dbReference type="RefSeq" id="WP_104518305.1">
    <property type="nucleotide sequence ID" value="NZ_NHRY01000075.1"/>
</dbReference>
<evidence type="ECO:0000256" key="6">
    <source>
        <dbReference type="ARBA" id="ARBA00022741"/>
    </source>
</evidence>
<evidence type="ECO:0000256" key="12">
    <source>
        <dbReference type="ARBA" id="ARBA00023065"/>
    </source>
</evidence>
<evidence type="ECO:0000256" key="7">
    <source>
        <dbReference type="ARBA" id="ARBA00022796"/>
    </source>
</evidence>
<dbReference type="SUPFAM" id="SSF56784">
    <property type="entry name" value="HAD-like"/>
    <property type="match status" value="1"/>
</dbReference>
<dbReference type="Pfam" id="PF00690">
    <property type="entry name" value="Cation_ATPase_N"/>
    <property type="match status" value="1"/>
</dbReference>
<dbReference type="GO" id="GO:0012505">
    <property type="term" value="C:endomembrane system"/>
    <property type="evidence" value="ECO:0007669"/>
    <property type="project" value="UniProtKB-SubCell"/>
</dbReference>
<protein>
    <recommendedName>
        <fullName evidence="2">P-type Cu(+) transporter</fullName>
        <ecNumber evidence="2">7.2.2.8</ecNumber>
    </recommendedName>
</protein>
<dbReference type="PROSITE" id="PS00154">
    <property type="entry name" value="ATPASE_E1_E2"/>
    <property type="match status" value="1"/>
</dbReference>
<dbReference type="EMBL" id="NHRY01000075">
    <property type="protein sequence ID" value="PPQ35260.1"/>
    <property type="molecule type" value="Genomic_DNA"/>
</dbReference>
<keyword evidence="8" id="KW-0067">ATP-binding</keyword>
<dbReference type="FunFam" id="3.40.50.1000:FF:000144">
    <property type="entry name" value="copper-transporting ATPase 1 isoform X2"/>
    <property type="match status" value="1"/>
</dbReference>
<dbReference type="GO" id="GO:0005524">
    <property type="term" value="F:ATP binding"/>
    <property type="evidence" value="ECO:0007669"/>
    <property type="project" value="UniProtKB-KW"/>
</dbReference>
<keyword evidence="10 15" id="KW-1133">Transmembrane helix</keyword>
<dbReference type="SUPFAM" id="SSF81665">
    <property type="entry name" value="Calcium ATPase, transmembrane domain M"/>
    <property type="match status" value="1"/>
</dbReference>
<dbReference type="EC" id="7.2.2.8" evidence="2"/>